<dbReference type="OrthoDB" id="2649545at2"/>
<gene>
    <name evidence="5" type="ORF">CF651_26030</name>
</gene>
<proteinExistence type="predicted"/>
<dbReference type="GO" id="GO:0005975">
    <property type="term" value="P:carbohydrate metabolic process"/>
    <property type="evidence" value="ECO:0007669"/>
    <property type="project" value="InterPro"/>
</dbReference>
<protein>
    <submittedName>
        <fullName evidence="5">Polysaccharide deacetylase</fullName>
    </submittedName>
</protein>
<dbReference type="InterPro" id="IPR002509">
    <property type="entry name" value="NODB_dom"/>
</dbReference>
<name>A0A229UJB5_9BACL</name>
<feature type="domain" description="NodB homology" evidence="4">
    <location>
        <begin position="146"/>
        <end position="329"/>
    </location>
</feature>
<dbReference type="PANTHER" id="PTHR10587">
    <property type="entry name" value="GLYCOSYL TRANSFERASE-RELATED"/>
    <property type="match status" value="1"/>
</dbReference>
<dbReference type="Pfam" id="PF01522">
    <property type="entry name" value="Polysacc_deac_1"/>
    <property type="match status" value="1"/>
</dbReference>
<dbReference type="PANTHER" id="PTHR10587:SF133">
    <property type="entry name" value="CHITIN DEACETYLASE 1-RELATED"/>
    <property type="match status" value="1"/>
</dbReference>
<evidence type="ECO:0000256" key="3">
    <source>
        <dbReference type="SAM" id="MobiDB-lite"/>
    </source>
</evidence>
<dbReference type="CDD" id="cd10917">
    <property type="entry name" value="CE4_NodB_like_6s_7s"/>
    <property type="match status" value="1"/>
</dbReference>
<dbReference type="GO" id="GO:0046872">
    <property type="term" value="F:metal ion binding"/>
    <property type="evidence" value="ECO:0007669"/>
    <property type="project" value="UniProtKB-KW"/>
</dbReference>
<feature type="compositionally biased region" description="Polar residues" evidence="3">
    <location>
        <begin position="109"/>
        <end position="118"/>
    </location>
</feature>
<evidence type="ECO:0000256" key="2">
    <source>
        <dbReference type="ARBA" id="ARBA00022801"/>
    </source>
</evidence>
<evidence type="ECO:0000256" key="1">
    <source>
        <dbReference type="ARBA" id="ARBA00022723"/>
    </source>
</evidence>
<dbReference type="InterPro" id="IPR050248">
    <property type="entry name" value="Polysacc_deacetylase_ArnD"/>
</dbReference>
<dbReference type="SUPFAM" id="SSF88713">
    <property type="entry name" value="Glycoside hydrolase/deacetylase"/>
    <property type="match status" value="1"/>
</dbReference>
<dbReference type="GO" id="GO:0016810">
    <property type="term" value="F:hydrolase activity, acting on carbon-nitrogen (but not peptide) bonds"/>
    <property type="evidence" value="ECO:0007669"/>
    <property type="project" value="InterPro"/>
</dbReference>
<feature type="compositionally biased region" description="Basic and acidic residues" evidence="3">
    <location>
        <begin position="43"/>
        <end position="56"/>
    </location>
</feature>
<evidence type="ECO:0000259" key="4">
    <source>
        <dbReference type="PROSITE" id="PS51677"/>
    </source>
</evidence>
<sequence length="341" mass="37574">MLTACTAQSPPSVQPNSSYQNPNALDPTTITYTGLEKVDMTDYKAPAKELNHKKVDPPPFPTQLEGQAAEGPTHTGQIPLAPQQSQPAPPSPSAELAPKKAKQPDKPSRTTALQQNQNHNKKRLTLSQLIKKYPDLLLLHGPMGSNKVALTFDDAPDTKYTPQVLNILKKYNVKATFFVVGRLVEKHPGVVRRMAQEGHVVGNHTFNHSLLTRISDEQFQAQVNRTQKLLKSTIGYTPKLLRPPYGEISESQLLWATSHHFTVVNWNVDSKDWKQLDQAQVTANVLNHAKAGSIILQHSGGGPEQNLSGTVSALPTIIESLQSRGYHLVTLPELLKVSKQQ</sequence>
<dbReference type="PROSITE" id="PS51677">
    <property type="entry name" value="NODB"/>
    <property type="match status" value="1"/>
</dbReference>
<comment type="caution">
    <text evidence="5">The sequence shown here is derived from an EMBL/GenBank/DDBJ whole genome shotgun (WGS) entry which is preliminary data.</text>
</comment>
<feature type="region of interest" description="Disordered" evidence="3">
    <location>
        <begin position="1"/>
        <end position="30"/>
    </location>
</feature>
<organism evidence="5 6">
    <name type="scientific">Paenibacillus rigui</name>
    <dbReference type="NCBI Taxonomy" id="554312"/>
    <lineage>
        <taxon>Bacteria</taxon>
        <taxon>Bacillati</taxon>
        <taxon>Bacillota</taxon>
        <taxon>Bacilli</taxon>
        <taxon>Bacillales</taxon>
        <taxon>Paenibacillaceae</taxon>
        <taxon>Paenibacillus</taxon>
    </lineage>
</organism>
<evidence type="ECO:0000313" key="5">
    <source>
        <dbReference type="EMBL" id="OXM83395.1"/>
    </source>
</evidence>
<keyword evidence="2" id="KW-0378">Hydrolase</keyword>
<feature type="region of interest" description="Disordered" evidence="3">
    <location>
        <begin position="43"/>
        <end position="125"/>
    </location>
</feature>
<evidence type="ECO:0000313" key="6">
    <source>
        <dbReference type="Proteomes" id="UP000215509"/>
    </source>
</evidence>
<dbReference type="InterPro" id="IPR011330">
    <property type="entry name" value="Glyco_hydro/deAcase_b/a-brl"/>
</dbReference>
<dbReference type="EMBL" id="NMQW01000048">
    <property type="protein sequence ID" value="OXM83395.1"/>
    <property type="molecule type" value="Genomic_DNA"/>
</dbReference>
<dbReference type="Gene3D" id="3.20.20.370">
    <property type="entry name" value="Glycoside hydrolase/deacetylase"/>
    <property type="match status" value="1"/>
</dbReference>
<dbReference type="AlphaFoldDB" id="A0A229UJB5"/>
<dbReference type="Proteomes" id="UP000215509">
    <property type="component" value="Unassembled WGS sequence"/>
</dbReference>
<keyword evidence="1" id="KW-0479">Metal-binding</keyword>
<reference evidence="5 6" key="1">
    <citation type="submission" date="2017-07" db="EMBL/GenBank/DDBJ databases">
        <title>Genome sequencing and assembly of Paenibacillus rigui.</title>
        <authorList>
            <person name="Mayilraj S."/>
        </authorList>
    </citation>
    <scope>NUCLEOTIDE SEQUENCE [LARGE SCALE GENOMIC DNA]</scope>
    <source>
        <strain evidence="5 6">JCM 16352</strain>
    </source>
</reference>
<accession>A0A229UJB5</accession>
<dbReference type="GO" id="GO:0016020">
    <property type="term" value="C:membrane"/>
    <property type="evidence" value="ECO:0007669"/>
    <property type="project" value="TreeGrafter"/>
</dbReference>
<keyword evidence="6" id="KW-1185">Reference proteome</keyword>